<evidence type="ECO:0000313" key="3">
    <source>
        <dbReference type="EMBL" id="KAK8751947.1"/>
    </source>
</evidence>
<feature type="transmembrane region" description="Helical" evidence="2">
    <location>
        <begin position="72"/>
        <end position="92"/>
    </location>
</feature>
<keyword evidence="2" id="KW-0812">Transmembrane</keyword>
<accession>A0AAW0YJY5</accession>
<organism evidence="3 4">
    <name type="scientific">Cherax quadricarinatus</name>
    <name type="common">Australian red claw crayfish</name>
    <dbReference type="NCBI Taxonomy" id="27406"/>
    <lineage>
        <taxon>Eukaryota</taxon>
        <taxon>Metazoa</taxon>
        <taxon>Ecdysozoa</taxon>
        <taxon>Arthropoda</taxon>
        <taxon>Crustacea</taxon>
        <taxon>Multicrustacea</taxon>
        <taxon>Malacostraca</taxon>
        <taxon>Eumalacostraca</taxon>
        <taxon>Eucarida</taxon>
        <taxon>Decapoda</taxon>
        <taxon>Pleocyemata</taxon>
        <taxon>Astacidea</taxon>
        <taxon>Parastacoidea</taxon>
        <taxon>Parastacidae</taxon>
        <taxon>Cherax</taxon>
    </lineage>
</organism>
<evidence type="ECO:0000256" key="2">
    <source>
        <dbReference type="SAM" id="Phobius"/>
    </source>
</evidence>
<evidence type="ECO:0000313" key="4">
    <source>
        <dbReference type="Proteomes" id="UP001445076"/>
    </source>
</evidence>
<dbReference type="AlphaFoldDB" id="A0AAW0YJY5"/>
<gene>
    <name evidence="3" type="ORF">OTU49_011221</name>
</gene>
<sequence length="153" mass="16686">MWSDSSHAQGFPSSGHTFPHSPALDRLCFHSRLGCVLAGGGGRVGSQTLPEYMAQLQDPPSLPTTTEISAEAAIFVAVIVVFYVAIIVILLGTNMRRPHSSSPRTRRSRSRSRSRSRHRHQVVLDPRNGAVSTQHTQKKRETASCPVEGAECV</sequence>
<proteinExistence type="predicted"/>
<feature type="region of interest" description="Disordered" evidence="1">
    <location>
        <begin position="97"/>
        <end position="153"/>
    </location>
</feature>
<dbReference type="Proteomes" id="UP001445076">
    <property type="component" value="Unassembled WGS sequence"/>
</dbReference>
<keyword evidence="2" id="KW-0472">Membrane</keyword>
<comment type="caution">
    <text evidence="3">The sequence shown here is derived from an EMBL/GenBank/DDBJ whole genome shotgun (WGS) entry which is preliminary data.</text>
</comment>
<keyword evidence="2" id="KW-1133">Transmembrane helix</keyword>
<evidence type="ECO:0000256" key="1">
    <source>
        <dbReference type="SAM" id="MobiDB-lite"/>
    </source>
</evidence>
<name>A0AAW0YJY5_CHEQU</name>
<keyword evidence="4" id="KW-1185">Reference proteome</keyword>
<protein>
    <submittedName>
        <fullName evidence="3">Uncharacterized protein</fullName>
    </submittedName>
</protein>
<reference evidence="3 4" key="1">
    <citation type="journal article" date="2024" name="BMC Genomics">
        <title>Genome assembly of redclaw crayfish (Cherax quadricarinatus) provides insights into its immune adaptation and hypoxia tolerance.</title>
        <authorList>
            <person name="Liu Z."/>
            <person name="Zheng J."/>
            <person name="Li H."/>
            <person name="Fang K."/>
            <person name="Wang S."/>
            <person name="He J."/>
            <person name="Zhou D."/>
            <person name="Weng S."/>
            <person name="Chi M."/>
            <person name="Gu Z."/>
            <person name="He J."/>
            <person name="Li F."/>
            <person name="Wang M."/>
        </authorList>
    </citation>
    <scope>NUCLEOTIDE SEQUENCE [LARGE SCALE GENOMIC DNA]</scope>
    <source>
        <strain evidence="3">ZL_2023a</strain>
    </source>
</reference>
<dbReference type="EMBL" id="JARKIK010000005">
    <property type="protein sequence ID" value="KAK8751947.1"/>
    <property type="molecule type" value="Genomic_DNA"/>
</dbReference>
<feature type="compositionally biased region" description="Basic residues" evidence="1">
    <location>
        <begin position="97"/>
        <end position="121"/>
    </location>
</feature>